<evidence type="ECO:0000313" key="1">
    <source>
        <dbReference type="EMBL" id="MPM32150.1"/>
    </source>
</evidence>
<dbReference type="PANTHER" id="PTHR18964:SF149">
    <property type="entry name" value="BIFUNCTIONAL UDP-N-ACETYLGLUCOSAMINE 2-EPIMERASE_N-ACETYLMANNOSAMINE KINASE"/>
    <property type="match status" value="1"/>
</dbReference>
<dbReference type="SUPFAM" id="SSF53067">
    <property type="entry name" value="Actin-like ATPase domain"/>
    <property type="match status" value="1"/>
</dbReference>
<dbReference type="InterPro" id="IPR000600">
    <property type="entry name" value="ROK"/>
</dbReference>
<comment type="caution">
    <text evidence="1">The sequence shown here is derived from an EMBL/GenBank/DDBJ whole genome shotgun (WGS) entry which is preliminary data.</text>
</comment>
<dbReference type="EMBL" id="VSSQ01006282">
    <property type="protein sequence ID" value="MPM32150.1"/>
    <property type="molecule type" value="Genomic_DNA"/>
</dbReference>
<sequence>MAETGPYCYYKHGSWESFVSGAGISGLYKMATGHTQSAHAICELAKKGDASAMGVIEQSAKMLGTGLALLVDLLNPQRIIIGSIYSRDEELFRPIMDRILAEEALSVSYASCEVVPSLLGEQLGDMAALGIARDHCMEKAR</sequence>
<protein>
    <recommendedName>
        <fullName evidence="2">Glucokinase</fullName>
    </recommendedName>
</protein>
<gene>
    <name evidence="1" type="ORF">SDC9_78709</name>
</gene>
<dbReference type="PANTHER" id="PTHR18964">
    <property type="entry name" value="ROK (REPRESSOR, ORF, KINASE) FAMILY"/>
    <property type="match status" value="1"/>
</dbReference>
<dbReference type="Gene3D" id="3.30.420.40">
    <property type="match status" value="1"/>
</dbReference>
<accession>A0A644YU84</accession>
<dbReference type="Pfam" id="PF00480">
    <property type="entry name" value="ROK"/>
    <property type="match status" value="1"/>
</dbReference>
<dbReference type="AlphaFoldDB" id="A0A644YU84"/>
<organism evidence="1">
    <name type="scientific">bioreactor metagenome</name>
    <dbReference type="NCBI Taxonomy" id="1076179"/>
    <lineage>
        <taxon>unclassified sequences</taxon>
        <taxon>metagenomes</taxon>
        <taxon>ecological metagenomes</taxon>
    </lineage>
</organism>
<proteinExistence type="predicted"/>
<dbReference type="InterPro" id="IPR043129">
    <property type="entry name" value="ATPase_NBD"/>
</dbReference>
<name>A0A644YU84_9ZZZZ</name>
<reference evidence="1" key="1">
    <citation type="submission" date="2019-08" db="EMBL/GenBank/DDBJ databases">
        <authorList>
            <person name="Kucharzyk K."/>
            <person name="Murdoch R.W."/>
            <person name="Higgins S."/>
            <person name="Loffler F."/>
        </authorList>
    </citation>
    <scope>NUCLEOTIDE SEQUENCE</scope>
</reference>
<evidence type="ECO:0008006" key="2">
    <source>
        <dbReference type="Google" id="ProtNLM"/>
    </source>
</evidence>